<dbReference type="GO" id="GO:0033842">
    <property type="term" value="F:N-acetyl-beta-glucosaminyl-derivative 4-beta-N-acetylgalactosaminyltransferase activity"/>
    <property type="evidence" value="ECO:0007669"/>
    <property type="project" value="TreeGrafter"/>
</dbReference>
<reference evidence="1 2" key="1">
    <citation type="submission" date="2014-03" db="EMBL/GenBank/DDBJ databases">
        <title>Draft genome of the hookworm Oesophagostomum dentatum.</title>
        <authorList>
            <person name="Mitreva M."/>
        </authorList>
    </citation>
    <scope>NUCLEOTIDE SEQUENCE [LARGE SCALE GENOMIC DNA]</scope>
    <source>
        <strain evidence="1 2">OD-Hann</strain>
    </source>
</reference>
<dbReference type="Gene3D" id="3.90.550.10">
    <property type="entry name" value="Spore Coat Polysaccharide Biosynthesis Protein SpsA, Chain A"/>
    <property type="match status" value="1"/>
</dbReference>
<gene>
    <name evidence="1" type="ORF">OESDEN_02634</name>
</gene>
<evidence type="ECO:0000313" key="1">
    <source>
        <dbReference type="EMBL" id="KHJ97386.1"/>
    </source>
</evidence>
<dbReference type="InterPro" id="IPR029044">
    <property type="entry name" value="Nucleotide-diphossugar_trans"/>
</dbReference>
<accession>A0A0B1TMP6</accession>
<dbReference type="PANTHER" id="PTHR19300:SF57">
    <property type="entry name" value="BETA-1,4-N-ACETYLGALACTOSAMINYLTRANSFERASE"/>
    <property type="match status" value="1"/>
</dbReference>
<dbReference type="InterPro" id="IPR003859">
    <property type="entry name" value="Galactosyl_T"/>
</dbReference>
<organism evidence="1 2">
    <name type="scientific">Oesophagostomum dentatum</name>
    <name type="common">Nodular worm</name>
    <dbReference type="NCBI Taxonomy" id="61180"/>
    <lineage>
        <taxon>Eukaryota</taxon>
        <taxon>Metazoa</taxon>
        <taxon>Ecdysozoa</taxon>
        <taxon>Nematoda</taxon>
        <taxon>Chromadorea</taxon>
        <taxon>Rhabditida</taxon>
        <taxon>Rhabditina</taxon>
        <taxon>Rhabditomorpha</taxon>
        <taxon>Strongyloidea</taxon>
        <taxon>Strongylidae</taxon>
        <taxon>Oesophagostomum</taxon>
    </lineage>
</organism>
<name>A0A0B1TMP6_OESDE</name>
<dbReference type="PANTHER" id="PTHR19300">
    <property type="entry name" value="BETA-1,4-GALACTOSYLTRANSFERASE"/>
    <property type="match status" value="1"/>
</dbReference>
<dbReference type="Proteomes" id="UP000053660">
    <property type="component" value="Unassembled WGS sequence"/>
</dbReference>
<dbReference type="AlphaFoldDB" id="A0A0B1TMP6"/>
<protein>
    <submittedName>
        <fullName evidence="1">Uncharacterized protein</fullName>
    </submittedName>
</protein>
<proteinExistence type="predicted"/>
<dbReference type="EMBL" id="KN549462">
    <property type="protein sequence ID" value="KHJ97386.1"/>
    <property type="molecule type" value="Genomic_DNA"/>
</dbReference>
<sequence length="71" mass="8479">MIKHTHEAKTNPVNKCRYKLMAQTKRMYKTDGLNSLKYEVVKFEMLQLYTHIVVDLLEKEEHQAIKQALRC</sequence>
<dbReference type="GO" id="GO:0016020">
    <property type="term" value="C:membrane"/>
    <property type="evidence" value="ECO:0007669"/>
    <property type="project" value="GOC"/>
</dbReference>
<dbReference type="GO" id="GO:0008378">
    <property type="term" value="F:galactosyltransferase activity"/>
    <property type="evidence" value="ECO:0007669"/>
    <property type="project" value="TreeGrafter"/>
</dbReference>
<dbReference type="OrthoDB" id="5858053at2759"/>
<dbReference type="GO" id="GO:0005794">
    <property type="term" value="C:Golgi apparatus"/>
    <property type="evidence" value="ECO:0007669"/>
    <property type="project" value="TreeGrafter"/>
</dbReference>
<dbReference type="GO" id="GO:0006688">
    <property type="term" value="P:glycosphingolipid biosynthetic process"/>
    <property type="evidence" value="ECO:0007669"/>
    <property type="project" value="TreeGrafter"/>
</dbReference>
<evidence type="ECO:0000313" key="2">
    <source>
        <dbReference type="Proteomes" id="UP000053660"/>
    </source>
</evidence>
<dbReference type="GO" id="GO:0005975">
    <property type="term" value="P:carbohydrate metabolic process"/>
    <property type="evidence" value="ECO:0007669"/>
    <property type="project" value="InterPro"/>
</dbReference>
<keyword evidence="2" id="KW-1185">Reference proteome</keyword>